<organism evidence="10 11">
    <name type="scientific">Laticauda laticaudata</name>
    <name type="common">Blue-ringed sea krait</name>
    <name type="synonym">Blue-lipped sea krait</name>
    <dbReference type="NCBI Taxonomy" id="8630"/>
    <lineage>
        <taxon>Eukaryota</taxon>
        <taxon>Metazoa</taxon>
        <taxon>Chordata</taxon>
        <taxon>Craniata</taxon>
        <taxon>Vertebrata</taxon>
        <taxon>Euteleostomi</taxon>
        <taxon>Lepidosauria</taxon>
        <taxon>Squamata</taxon>
        <taxon>Bifurcata</taxon>
        <taxon>Unidentata</taxon>
        <taxon>Episquamata</taxon>
        <taxon>Toxicofera</taxon>
        <taxon>Serpentes</taxon>
        <taxon>Colubroidea</taxon>
        <taxon>Elapidae</taxon>
        <taxon>Laticaudinae</taxon>
        <taxon>Laticauda</taxon>
    </lineage>
</organism>
<dbReference type="PANTHER" id="PTHR12300:SF133">
    <property type="entry name" value="RECEPTOR EXPRESSION-ENHANCING PROTEIN 6"/>
    <property type="match status" value="1"/>
</dbReference>
<dbReference type="PANTHER" id="PTHR12300">
    <property type="entry name" value="HVA22-LIKE PROTEINS"/>
    <property type="match status" value="1"/>
</dbReference>
<dbReference type="Ensembl" id="ENSLLTT00000023293.1">
    <property type="protein sequence ID" value="ENSLLTP00000022462.1"/>
    <property type="gene ID" value="ENSLLTG00000016697.1"/>
</dbReference>
<evidence type="ECO:0000256" key="1">
    <source>
        <dbReference type="ARBA" id="ARBA00004477"/>
    </source>
</evidence>
<evidence type="ECO:0000256" key="6">
    <source>
        <dbReference type="ARBA" id="ARBA00023136"/>
    </source>
</evidence>
<dbReference type="GO" id="GO:0030665">
    <property type="term" value="C:clathrin-coated vesicle membrane"/>
    <property type="evidence" value="ECO:0007669"/>
    <property type="project" value="UniProtKB-SubCell"/>
</dbReference>
<evidence type="ECO:0000256" key="4">
    <source>
        <dbReference type="ARBA" id="ARBA00022824"/>
    </source>
</evidence>
<protein>
    <recommendedName>
        <fullName evidence="9">Receptor expression-enhancing protein</fullName>
    </recommendedName>
</protein>
<dbReference type="GO" id="GO:0050908">
    <property type="term" value="P:detection of light stimulus involved in visual perception"/>
    <property type="evidence" value="ECO:0007669"/>
    <property type="project" value="Ensembl"/>
</dbReference>
<comment type="subcellular location">
    <subcellularLocation>
        <location evidence="8">Cytoplasmic vesicle</location>
        <location evidence="8">Clathrin-coated vesicle membrane</location>
        <topology evidence="8">Multi-pass membrane protein</topology>
    </subcellularLocation>
    <subcellularLocation>
        <location evidence="1">Endoplasmic reticulum membrane</location>
        <topology evidence="1">Multi-pass membrane protein</topology>
    </subcellularLocation>
    <subcellularLocation>
        <location evidence="9">Membrane</location>
        <topology evidence="9">Multi-pass membrane protein</topology>
    </subcellularLocation>
</comment>
<keyword evidence="7" id="KW-0968">Cytoplasmic vesicle</keyword>
<evidence type="ECO:0000256" key="7">
    <source>
        <dbReference type="ARBA" id="ARBA00023329"/>
    </source>
</evidence>
<keyword evidence="4" id="KW-0256">Endoplasmic reticulum</keyword>
<reference evidence="10" key="2">
    <citation type="submission" date="2025-09" db="UniProtKB">
        <authorList>
            <consortium name="Ensembl"/>
        </authorList>
    </citation>
    <scope>IDENTIFICATION</scope>
</reference>
<evidence type="ECO:0000256" key="9">
    <source>
        <dbReference type="RuleBase" id="RU362006"/>
    </source>
</evidence>
<evidence type="ECO:0000313" key="10">
    <source>
        <dbReference type="Ensembl" id="ENSLLTP00000022462.1"/>
    </source>
</evidence>
<dbReference type="Proteomes" id="UP000694406">
    <property type="component" value="Unplaced"/>
</dbReference>
<evidence type="ECO:0000256" key="2">
    <source>
        <dbReference type="ARBA" id="ARBA00008573"/>
    </source>
</evidence>
<dbReference type="InterPro" id="IPR004345">
    <property type="entry name" value="TB2_DP1_HVA22"/>
</dbReference>
<dbReference type="GO" id="GO:0001917">
    <property type="term" value="C:photoreceptor inner segment"/>
    <property type="evidence" value="ECO:0007669"/>
    <property type="project" value="Ensembl"/>
</dbReference>
<keyword evidence="5 9" id="KW-1133">Transmembrane helix</keyword>
<accession>A0A8C5WYH5</accession>
<gene>
    <name evidence="10" type="primary">REEP6</name>
</gene>
<evidence type="ECO:0000256" key="3">
    <source>
        <dbReference type="ARBA" id="ARBA00022692"/>
    </source>
</evidence>
<keyword evidence="6 9" id="KW-0472">Membrane</keyword>
<evidence type="ECO:0000256" key="8">
    <source>
        <dbReference type="ARBA" id="ARBA00029431"/>
    </source>
</evidence>
<evidence type="ECO:0000313" key="11">
    <source>
        <dbReference type="Proteomes" id="UP000694406"/>
    </source>
</evidence>
<evidence type="ECO:0000256" key="5">
    <source>
        <dbReference type="ARBA" id="ARBA00022989"/>
    </source>
</evidence>
<dbReference type="AlphaFoldDB" id="A0A8C5WYH5"/>
<keyword evidence="3 9" id="KW-0812">Transmembrane</keyword>
<sequence>KEGRESKKENFLLFVLLSFVFSAGGKTQPCFFIMSLAGFLGFVGLYLMFGYGASLICNLIGFLYPAYVSIRAIESPAKEDDTTWLTYWVVYGMFSVVEFFSDTFLYWFPFYYAGKCLFLLWCMAPFSWNGSQVLYRSLIRPWFLKHHQTVDSVLSDLTGRAASVASAASREGKVITIFPSSPPLPIFYGN</sequence>
<comment type="similarity">
    <text evidence="2 9">Belongs to the DP1 family.</text>
</comment>
<keyword evidence="11" id="KW-1185">Reference proteome</keyword>
<proteinExistence type="inferred from homology"/>
<dbReference type="GO" id="GO:0005789">
    <property type="term" value="C:endoplasmic reticulum membrane"/>
    <property type="evidence" value="ECO:0007669"/>
    <property type="project" value="UniProtKB-SubCell"/>
</dbReference>
<dbReference type="Pfam" id="PF03134">
    <property type="entry name" value="TB2_DP1_HVA22"/>
    <property type="match status" value="1"/>
</dbReference>
<dbReference type="GeneTree" id="ENSGT00940000161493"/>
<feature type="transmembrane region" description="Helical" evidence="9">
    <location>
        <begin position="85"/>
        <end position="106"/>
    </location>
</feature>
<feature type="transmembrane region" description="Helical" evidence="9">
    <location>
        <begin position="37"/>
        <end position="64"/>
    </location>
</feature>
<reference evidence="10" key="1">
    <citation type="submission" date="2025-08" db="UniProtKB">
        <authorList>
            <consortium name="Ensembl"/>
        </authorList>
    </citation>
    <scope>IDENTIFICATION</scope>
</reference>
<name>A0A8C5WYH5_LATLA</name>